<comment type="caution">
    <text evidence="9">The sequence shown here is derived from an EMBL/GenBank/DDBJ whole genome shotgun (WGS) entry which is preliminary data.</text>
</comment>
<dbReference type="PANTHER" id="PTHR13036">
    <property type="entry name" value="BETA1,4 MANNOSYLTRANSFERASE"/>
    <property type="match status" value="1"/>
</dbReference>
<dbReference type="Proteomes" id="UP000593564">
    <property type="component" value="Unassembled WGS sequence"/>
</dbReference>
<keyword evidence="5" id="KW-0812">Transmembrane</keyword>
<proteinExistence type="predicted"/>
<evidence type="ECO:0000313" key="9">
    <source>
        <dbReference type="EMBL" id="KAF5933195.1"/>
    </source>
</evidence>
<sequence length="850" mass="95394">MDSQFRSSSGSSFSQSSQHSKTFVASSNASVTDSSTALVPWYLDSVATDHITNDMKTFSPVAKQPTCHDPNPPLKVWSMTDLYVGLKTKQKSEFMPDHNPPVQDRRWYHPYKTVGGTIRTRPSMAKHNPPVQDRRWYHPYNTVDGKRYLVTYLNHALHVREDPPHPLRPSIGSIKLTTQTNRNQSSCLIITHPYKTVGGTIRTRPSMAKHNPPVQDRRWYHPHKTVDGKRYLTHQSSIGYNPCLKIRGSDRRKVPTKKRYKTALHVREDPPHPLRPSIGSIKLTTQTGFFALSKAPFIMVYNFLLARLMFMPFLTPIGPGMFLTAKYRALAHTTAELTWILMLLHDLGITLPTLPILWCDNVFAIALATNPVFHSRSKYIEVDCHFIRDKVLAKQLHLQYIPTTDQLADIFTKPLSVGRTPDEDFGILLEAAVMYVAALSNEDDSTEEEVLWKEIYDGKQFLYLMLLFIITGNKGPEKEKYEEKIKKLNIKRVSFRTMWLSAKDYPLLLVTGSMPADLSVCLHTSSSGLDLPMKELVKVEKNGLLFSSSSELADELLVVRKTKQARPRSQHILQPNHLIRLPAKEGSSKVKAPIISAIPTSNLQLHSDLFIYRQLNLPRVPAVLDISFSDLGLLISFPWVFILLAQSATSSWATSPSSSLLLISSSDSPISSLGLSISVGAAFPSPKSTSKFSPGKFRPDPLKLLIHPVGKPMQMLFKGFLDKRNALKSLSNGALEMGSSIRWATEWEKNAKPIISKASSTCRLSRDSLDFCFQLKWIQGVVIDLDICKIAIFVSAIKALSSTCCLTNPVKASTILSNRSILALEDSDSSTFLALVFSIVPELHCFEQRK</sequence>
<comment type="pathway">
    <text evidence="2">Protein modification; protein glycosylation.</text>
</comment>
<keyword evidence="8" id="KW-0472">Membrane</keyword>
<keyword evidence="6" id="KW-0256">Endoplasmic reticulum</keyword>
<evidence type="ECO:0000256" key="2">
    <source>
        <dbReference type="ARBA" id="ARBA00004922"/>
    </source>
</evidence>
<evidence type="ECO:0000256" key="4">
    <source>
        <dbReference type="ARBA" id="ARBA00022679"/>
    </source>
</evidence>
<evidence type="ECO:0000256" key="6">
    <source>
        <dbReference type="ARBA" id="ARBA00022824"/>
    </source>
</evidence>
<dbReference type="GO" id="GO:0005789">
    <property type="term" value="C:endoplasmic reticulum membrane"/>
    <property type="evidence" value="ECO:0007669"/>
    <property type="project" value="UniProtKB-SubCell"/>
</dbReference>
<evidence type="ECO:0000313" key="10">
    <source>
        <dbReference type="Proteomes" id="UP000593564"/>
    </source>
</evidence>
<dbReference type="AlphaFoldDB" id="A0A7J7FXX8"/>
<dbReference type="CDD" id="cd09272">
    <property type="entry name" value="RNase_HI_RT_Ty1"/>
    <property type="match status" value="1"/>
</dbReference>
<dbReference type="EMBL" id="JACBKZ010000014">
    <property type="protein sequence ID" value="KAF5933195.1"/>
    <property type="molecule type" value="Genomic_DNA"/>
</dbReference>
<keyword evidence="4" id="KW-0808">Transferase</keyword>
<keyword evidence="3" id="KW-0328">Glycosyltransferase</keyword>
<reference evidence="10" key="1">
    <citation type="journal article" date="2020" name="Nat. Commun.">
        <title>Genome assembly of wild tea tree DASZ reveals pedigree and selection history of tea varieties.</title>
        <authorList>
            <person name="Zhang W."/>
            <person name="Zhang Y."/>
            <person name="Qiu H."/>
            <person name="Guo Y."/>
            <person name="Wan H."/>
            <person name="Zhang X."/>
            <person name="Scossa F."/>
            <person name="Alseekh S."/>
            <person name="Zhang Q."/>
            <person name="Wang P."/>
            <person name="Xu L."/>
            <person name="Schmidt M.H."/>
            <person name="Jia X."/>
            <person name="Li D."/>
            <person name="Zhu A."/>
            <person name="Guo F."/>
            <person name="Chen W."/>
            <person name="Ni D."/>
            <person name="Usadel B."/>
            <person name="Fernie A.R."/>
            <person name="Wen W."/>
        </authorList>
    </citation>
    <scope>NUCLEOTIDE SEQUENCE [LARGE SCALE GENOMIC DNA]</scope>
    <source>
        <strain evidence="10">cv. G240</strain>
    </source>
</reference>
<evidence type="ECO:0000256" key="1">
    <source>
        <dbReference type="ARBA" id="ARBA00004389"/>
    </source>
</evidence>
<comment type="subcellular location">
    <subcellularLocation>
        <location evidence="1">Endoplasmic reticulum membrane</location>
        <topology evidence="1">Single-pass membrane protein</topology>
    </subcellularLocation>
</comment>
<dbReference type="InterPro" id="IPR026051">
    <property type="entry name" value="ALG1-like"/>
</dbReference>
<gene>
    <name evidence="9" type="ORF">HYC85_029366</name>
</gene>
<keyword evidence="10" id="KW-1185">Reference proteome</keyword>
<name>A0A7J7FXX8_CAMSI</name>
<evidence type="ECO:0000256" key="8">
    <source>
        <dbReference type="ARBA" id="ARBA00023136"/>
    </source>
</evidence>
<evidence type="ECO:0000256" key="3">
    <source>
        <dbReference type="ARBA" id="ARBA00022676"/>
    </source>
</evidence>
<organism evidence="9 10">
    <name type="scientific">Camellia sinensis</name>
    <name type="common">Tea plant</name>
    <name type="synonym">Thea sinensis</name>
    <dbReference type="NCBI Taxonomy" id="4442"/>
    <lineage>
        <taxon>Eukaryota</taxon>
        <taxon>Viridiplantae</taxon>
        <taxon>Streptophyta</taxon>
        <taxon>Embryophyta</taxon>
        <taxon>Tracheophyta</taxon>
        <taxon>Spermatophyta</taxon>
        <taxon>Magnoliopsida</taxon>
        <taxon>eudicotyledons</taxon>
        <taxon>Gunneridae</taxon>
        <taxon>Pentapetalae</taxon>
        <taxon>asterids</taxon>
        <taxon>Ericales</taxon>
        <taxon>Theaceae</taxon>
        <taxon>Camellia</taxon>
    </lineage>
</organism>
<dbReference type="PANTHER" id="PTHR13036:SF0">
    <property type="entry name" value="CHITOBIOSYLDIPHOSPHODOLICHOL BETA-MANNOSYLTRANSFERASE"/>
    <property type="match status" value="1"/>
</dbReference>
<dbReference type="GO" id="GO:0000030">
    <property type="term" value="F:mannosyltransferase activity"/>
    <property type="evidence" value="ECO:0007669"/>
    <property type="project" value="InterPro"/>
</dbReference>
<protein>
    <recommendedName>
        <fullName evidence="11">Reverse transcriptase Ty1/copia-type domain-containing protein</fullName>
    </recommendedName>
</protein>
<evidence type="ECO:0008006" key="11">
    <source>
        <dbReference type="Google" id="ProtNLM"/>
    </source>
</evidence>
<evidence type="ECO:0000256" key="7">
    <source>
        <dbReference type="ARBA" id="ARBA00022989"/>
    </source>
</evidence>
<reference evidence="9 10" key="2">
    <citation type="submission" date="2020-07" db="EMBL/GenBank/DDBJ databases">
        <title>Genome assembly of wild tea tree DASZ reveals pedigree and selection history of tea varieties.</title>
        <authorList>
            <person name="Zhang W."/>
        </authorList>
    </citation>
    <scope>NUCLEOTIDE SEQUENCE [LARGE SCALE GENOMIC DNA]</scope>
    <source>
        <strain evidence="10">cv. G240</strain>
        <tissue evidence="9">Leaf</tissue>
    </source>
</reference>
<keyword evidence="7" id="KW-1133">Transmembrane helix</keyword>
<accession>A0A7J7FXX8</accession>
<evidence type="ECO:0000256" key="5">
    <source>
        <dbReference type="ARBA" id="ARBA00022692"/>
    </source>
</evidence>